<dbReference type="GO" id="GO:0005886">
    <property type="term" value="C:plasma membrane"/>
    <property type="evidence" value="ECO:0007669"/>
    <property type="project" value="UniProtKB-SubCell"/>
</dbReference>
<protein>
    <submittedName>
        <fullName evidence="7">Carbohydrate ABC transporter membrane protein 1, CUT1 family</fullName>
    </submittedName>
</protein>
<dbReference type="GO" id="GO:0055085">
    <property type="term" value="P:transmembrane transport"/>
    <property type="evidence" value="ECO:0007669"/>
    <property type="project" value="InterPro"/>
</dbReference>
<dbReference type="PANTHER" id="PTHR43759">
    <property type="entry name" value="TREHALOSE TRANSPORT SYSTEM PERMEASE PROTEIN SUGA"/>
    <property type="match status" value="1"/>
</dbReference>
<comment type="similarity">
    <text evidence="5">Belongs to the binding-protein-dependent transport system permease family.</text>
</comment>
<feature type="transmembrane region" description="Helical" evidence="5">
    <location>
        <begin position="222"/>
        <end position="240"/>
    </location>
</feature>
<dbReference type="RefSeq" id="WP_103873454.1">
    <property type="nucleotide sequence ID" value="NZ_FNUY01000006.1"/>
</dbReference>
<comment type="subcellular location">
    <subcellularLocation>
        <location evidence="1 5">Cell membrane</location>
        <topology evidence="1 5">Multi-pass membrane protein</topology>
    </subcellularLocation>
</comment>
<evidence type="ECO:0000259" key="6">
    <source>
        <dbReference type="PROSITE" id="PS50928"/>
    </source>
</evidence>
<feature type="transmembrane region" description="Helical" evidence="5">
    <location>
        <begin position="30"/>
        <end position="51"/>
    </location>
</feature>
<dbReference type="PANTHER" id="PTHR43759:SF1">
    <property type="entry name" value="GLUCOSE IMPORT SYSTEM PERMEASE PROTEIN GLCT"/>
    <property type="match status" value="1"/>
</dbReference>
<keyword evidence="2 5" id="KW-0812">Transmembrane</keyword>
<accession>A0A1H6AWN2</accession>
<keyword evidence="8" id="KW-1185">Reference proteome</keyword>
<dbReference type="Pfam" id="PF00528">
    <property type="entry name" value="BPD_transp_1"/>
    <property type="match status" value="1"/>
</dbReference>
<evidence type="ECO:0000256" key="2">
    <source>
        <dbReference type="ARBA" id="ARBA00022692"/>
    </source>
</evidence>
<sequence length="310" mass="34775">MTATTTISQPLAPLQQPATFTHSADFTPRYWLFSVPAVVIVIGVIVFPWLFTLYMSGHDWKIGGGPEFVGLQNFAELFRDARFIESMGHTAYFTILAVVLPVFFGTAAALVFHREFPFRGVLRTIFVMPMMATPVAVALVWTMMFHPQLGVLNYLLSLVGIGPQNWVYDPNTVIPTLILVEVWHWTPLVMLIVLGGLAGLPREPYESALIDGANSWHMFRHITLPLVWPFIMVAIVIRSIDALKAFDTIFVITQGGPGTASETLNIFLYLQAFQFYKIGYASAVVVIFFVIIIMLSLLLLYARQKSKWNA</sequence>
<dbReference type="InterPro" id="IPR035906">
    <property type="entry name" value="MetI-like_sf"/>
</dbReference>
<evidence type="ECO:0000256" key="4">
    <source>
        <dbReference type="ARBA" id="ARBA00023136"/>
    </source>
</evidence>
<feature type="transmembrane region" description="Helical" evidence="5">
    <location>
        <begin position="124"/>
        <end position="144"/>
    </location>
</feature>
<gene>
    <name evidence="7" type="ORF">SAMN04488115_106175</name>
</gene>
<evidence type="ECO:0000256" key="5">
    <source>
        <dbReference type="RuleBase" id="RU363032"/>
    </source>
</evidence>
<feature type="transmembrane region" description="Helical" evidence="5">
    <location>
        <begin position="91"/>
        <end position="112"/>
    </location>
</feature>
<organism evidence="7 8">
    <name type="scientific">Bosea lathyri</name>
    <dbReference type="NCBI Taxonomy" id="1036778"/>
    <lineage>
        <taxon>Bacteria</taxon>
        <taxon>Pseudomonadati</taxon>
        <taxon>Pseudomonadota</taxon>
        <taxon>Alphaproteobacteria</taxon>
        <taxon>Hyphomicrobiales</taxon>
        <taxon>Boseaceae</taxon>
        <taxon>Bosea</taxon>
    </lineage>
</organism>
<name>A0A1H6AWN2_9HYPH</name>
<evidence type="ECO:0000256" key="3">
    <source>
        <dbReference type="ARBA" id="ARBA00022989"/>
    </source>
</evidence>
<evidence type="ECO:0000313" key="7">
    <source>
        <dbReference type="EMBL" id="SEG52477.1"/>
    </source>
</evidence>
<dbReference type="PROSITE" id="PS50928">
    <property type="entry name" value="ABC_TM1"/>
    <property type="match status" value="1"/>
</dbReference>
<evidence type="ECO:0000313" key="8">
    <source>
        <dbReference type="Proteomes" id="UP000236743"/>
    </source>
</evidence>
<dbReference type="Proteomes" id="UP000236743">
    <property type="component" value="Unassembled WGS sequence"/>
</dbReference>
<proteinExistence type="inferred from homology"/>
<dbReference type="InterPro" id="IPR000515">
    <property type="entry name" value="MetI-like"/>
</dbReference>
<feature type="transmembrane region" description="Helical" evidence="5">
    <location>
        <begin position="182"/>
        <end position="201"/>
    </location>
</feature>
<feature type="domain" description="ABC transmembrane type-1" evidence="6">
    <location>
        <begin position="87"/>
        <end position="299"/>
    </location>
</feature>
<keyword evidence="3 5" id="KW-1133">Transmembrane helix</keyword>
<dbReference type="OrthoDB" id="9785347at2"/>
<dbReference type="AlphaFoldDB" id="A0A1H6AWN2"/>
<evidence type="ECO:0000256" key="1">
    <source>
        <dbReference type="ARBA" id="ARBA00004651"/>
    </source>
</evidence>
<dbReference type="SUPFAM" id="SSF161098">
    <property type="entry name" value="MetI-like"/>
    <property type="match status" value="1"/>
</dbReference>
<keyword evidence="4 5" id="KW-0472">Membrane</keyword>
<feature type="transmembrane region" description="Helical" evidence="5">
    <location>
        <begin position="278"/>
        <end position="302"/>
    </location>
</feature>
<dbReference type="CDD" id="cd06261">
    <property type="entry name" value="TM_PBP2"/>
    <property type="match status" value="1"/>
</dbReference>
<reference evidence="7 8" key="1">
    <citation type="submission" date="2016-10" db="EMBL/GenBank/DDBJ databases">
        <authorList>
            <person name="de Groot N.N."/>
        </authorList>
    </citation>
    <scope>NUCLEOTIDE SEQUENCE [LARGE SCALE GENOMIC DNA]</scope>
    <source>
        <strain evidence="7 8">DSM 26656</strain>
    </source>
</reference>
<keyword evidence="5" id="KW-0813">Transport</keyword>
<dbReference type="EMBL" id="FNUY01000006">
    <property type="protein sequence ID" value="SEG52477.1"/>
    <property type="molecule type" value="Genomic_DNA"/>
</dbReference>
<dbReference type="Gene3D" id="1.10.3720.10">
    <property type="entry name" value="MetI-like"/>
    <property type="match status" value="1"/>
</dbReference>
<dbReference type="InterPro" id="IPR052730">
    <property type="entry name" value="Sugar_ABC_transporter"/>
</dbReference>